<dbReference type="KEGG" id="plu:plu4000"/>
<reference evidence="2" key="1">
    <citation type="journal article" date="2003" name="Nat. Biotechnol.">
        <title>The genome sequence of the entomopathogenic bacterium Photorhabdus luminescens.</title>
        <authorList>
            <person name="Duchaud E."/>
            <person name="Rusniok C."/>
            <person name="Frangeul L."/>
            <person name="Buchrieser C."/>
            <person name="Givaudan A."/>
            <person name="Taourit S."/>
            <person name="Bocs S."/>
            <person name="Boursaux-Eude C."/>
            <person name="Chandler M."/>
            <person name="Charles J.-F."/>
            <person name="Dassa E."/>
            <person name="Derose R."/>
            <person name="Derzelle S."/>
            <person name="Freyssinet G."/>
            <person name="Gaudriault S."/>
            <person name="Medigue C."/>
            <person name="Lanois A."/>
            <person name="Powell K."/>
            <person name="Siguier P."/>
            <person name="Vincent R."/>
            <person name="Wingate V."/>
            <person name="Zouine M."/>
            <person name="Glaser P."/>
            <person name="Boemare N."/>
            <person name="Danchin A."/>
            <person name="Kunst F."/>
        </authorList>
    </citation>
    <scope>NUCLEOTIDE SEQUENCE [LARGE SCALE GENOMIC DNA]</scope>
    <source>
        <strain evidence="2">DSM 15139 / CIP 105565 / TT01</strain>
    </source>
</reference>
<evidence type="ECO:0000313" key="2">
    <source>
        <dbReference type="Proteomes" id="UP000002514"/>
    </source>
</evidence>
<accession>Q7N093</accession>
<gene>
    <name evidence="1" type="ordered locus">plu4000</name>
</gene>
<dbReference type="AntiFam" id="ANF00041">
    <property type="entry name" value="Antisense to RNaseP"/>
</dbReference>
<organism evidence="1 2">
    <name type="scientific">Photorhabdus laumondii subsp. laumondii (strain DSM 15139 / CIP 105565 / TT01)</name>
    <name type="common">Photorhabdus luminescens subsp. laumondii</name>
    <dbReference type="NCBI Taxonomy" id="243265"/>
    <lineage>
        <taxon>Bacteria</taxon>
        <taxon>Pseudomonadati</taxon>
        <taxon>Pseudomonadota</taxon>
        <taxon>Gammaproteobacteria</taxon>
        <taxon>Enterobacterales</taxon>
        <taxon>Morganellaceae</taxon>
        <taxon>Photorhabdus</taxon>
    </lineage>
</organism>
<dbReference type="EMBL" id="BX571872">
    <property type="protein sequence ID" value="CAE16372.1"/>
    <property type="molecule type" value="Genomic_DNA"/>
</dbReference>
<sequence>MAQAAYPGSIRAVPNEPLFGLAPSGVYRATNCYQPCGALLPHPFTLT</sequence>
<name>Q7N093_PHOLL</name>
<evidence type="ECO:0000313" key="1">
    <source>
        <dbReference type="EMBL" id="CAE16372.1"/>
    </source>
</evidence>
<dbReference type="HOGENOM" id="CLU_3171409_0_0_6"/>
<protein>
    <submittedName>
        <fullName evidence="1">Photorhabdus luminescens subsp. laumondii TTO1 complete genome segment 14/17</fullName>
    </submittedName>
</protein>
<proteinExistence type="predicted"/>
<dbReference type="AlphaFoldDB" id="Q7N093"/>
<keyword evidence="2" id="KW-1185">Reference proteome</keyword>
<dbReference type="Proteomes" id="UP000002514">
    <property type="component" value="Chromosome"/>
</dbReference>